<feature type="non-terminal residue" evidence="2">
    <location>
        <position position="1"/>
    </location>
</feature>
<proteinExistence type="predicted"/>
<name>A0A699ZN90_HAELA</name>
<dbReference type="AlphaFoldDB" id="A0A699ZN90"/>
<dbReference type="Proteomes" id="UP000485058">
    <property type="component" value="Unassembled WGS sequence"/>
</dbReference>
<protein>
    <submittedName>
        <fullName evidence="2">Uncharacterized protein</fullName>
    </submittedName>
</protein>
<evidence type="ECO:0000313" key="2">
    <source>
        <dbReference type="EMBL" id="GFH23425.1"/>
    </source>
</evidence>
<evidence type="ECO:0000313" key="3">
    <source>
        <dbReference type="Proteomes" id="UP000485058"/>
    </source>
</evidence>
<sequence>MLKDALVKAPVRPGSQPGGPAPYQARGTASGSGGRRLARASATFSVLESSQQHVEVPA</sequence>
<keyword evidence="3" id="KW-1185">Reference proteome</keyword>
<feature type="region of interest" description="Disordered" evidence="1">
    <location>
        <begin position="1"/>
        <end position="37"/>
    </location>
</feature>
<accession>A0A699ZN90</accession>
<organism evidence="2 3">
    <name type="scientific">Haematococcus lacustris</name>
    <name type="common">Green alga</name>
    <name type="synonym">Haematococcus pluvialis</name>
    <dbReference type="NCBI Taxonomy" id="44745"/>
    <lineage>
        <taxon>Eukaryota</taxon>
        <taxon>Viridiplantae</taxon>
        <taxon>Chlorophyta</taxon>
        <taxon>core chlorophytes</taxon>
        <taxon>Chlorophyceae</taxon>
        <taxon>CS clade</taxon>
        <taxon>Chlamydomonadales</taxon>
        <taxon>Haematococcaceae</taxon>
        <taxon>Haematococcus</taxon>
    </lineage>
</organism>
<dbReference type="EMBL" id="BLLF01002269">
    <property type="protein sequence ID" value="GFH23425.1"/>
    <property type="molecule type" value="Genomic_DNA"/>
</dbReference>
<reference evidence="2 3" key="1">
    <citation type="submission" date="2020-02" db="EMBL/GenBank/DDBJ databases">
        <title>Draft genome sequence of Haematococcus lacustris strain NIES-144.</title>
        <authorList>
            <person name="Morimoto D."/>
            <person name="Nakagawa S."/>
            <person name="Yoshida T."/>
            <person name="Sawayama S."/>
        </authorList>
    </citation>
    <scope>NUCLEOTIDE SEQUENCE [LARGE SCALE GENOMIC DNA]</scope>
    <source>
        <strain evidence="2 3">NIES-144</strain>
    </source>
</reference>
<comment type="caution">
    <text evidence="2">The sequence shown here is derived from an EMBL/GenBank/DDBJ whole genome shotgun (WGS) entry which is preliminary data.</text>
</comment>
<gene>
    <name evidence="2" type="ORF">HaLaN_21036</name>
</gene>
<evidence type="ECO:0000256" key="1">
    <source>
        <dbReference type="SAM" id="MobiDB-lite"/>
    </source>
</evidence>